<feature type="region of interest" description="Disordered" evidence="1">
    <location>
        <begin position="228"/>
        <end position="263"/>
    </location>
</feature>
<dbReference type="EMBL" id="CAJNDS010002143">
    <property type="protein sequence ID" value="CAE7349386.1"/>
    <property type="molecule type" value="Genomic_DNA"/>
</dbReference>
<feature type="transmembrane region" description="Helical" evidence="2">
    <location>
        <begin position="40"/>
        <end position="59"/>
    </location>
</feature>
<reference evidence="3" key="1">
    <citation type="submission" date="2021-02" db="EMBL/GenBank/DDBJ databases">
        <authorList>
            <person name="Dougan E. K."/>
            <person name="Rhodes N."/>
            <person name="Thang M."/>
            <person name="Chan C."/>
        </authorList>
    </citation>
    <scope>NUCLEOTIDE SEQUENCE</scope>
</reference>
<comment type="caution">
    <text evidence="3">The sequence shown here is derived from an EMBL/GenBank/DDBJ whole genome shotgun (WGS) entry which is preliminary data.</text>
</comment>
<evidence type="ECO:0000313" key="4">
    <source>
        <dbReference type="Proteomes" id="UP000604046"/>
    </source>
</evidence>
<feature type="transmembrane region" description="Helical" evidence="2">
    <location>
        <begin position="66"/>
        <end position="88"/>
    </location>
</feature>
<organism evidence="3 4">
    <name type="scientific">Symbiodinium natans</name>
    <dbReference type="NCBI Taxonomy" id="878477"/>
    <lineage>
        <taxon>Eukaryota</taxon>
        <taxon>Sar</taxon>
        <taxon>Alveolata</taxon>
        <taxon>Dinophyceae</taxon>
        <taxon>Suessiales</taxon>
        <taxon>Symbiodiniaceae</taxon>
        <taxon>Symbiodinium</taxon>
    </lineage>
</organism>
<proteinExistence type="predicted"/>
<feature type="transmembrane region" description="Helical" evidence="2">
    <location>
        <begin position="126"/>
        <end position="146"/>
    </location>
</feature>
<dbReference type="AlphaFoldDB" id="A0A812PMR7"/>
<feature type="transmembrane region" description="Helical" evidence="2">
    <location>
        <begin position="188"/>
        <end position="212"/>
    </location>
</feature>
<keyword evidence="2" id="KW-0472">Membrane</keyword>
<name>A0A812PMR7_9DINO</name>
<keyword evidence="4" id="KW-1185">Reference proteome</keyword>
<keyword evidence="2" id="KW-0812">Transmembrane</keyword>
<evidence type="ECO:0000256" key="2">
    <source>
        <dbReference type="SAM" id="Phobius"/>
    </source>
</evidence>
<evidence type="ECO:0000313" key="3">
    <source>
        <dbReference type="EMBL" id="CAE7349386.1"/>
    </source>
</evidence>
<sequence length="270" mass="29812">MSLQLLVVFAEMIVIDHYQLWHNVLTEMREGRFIDIGQEVLFYSSGFCTLLAIMVMFCVKDRYPLNYWMMALTTLLSGSFWGMTRAVVQTTMHFQIVGILCCSMCGGAVASTLVKEVQGPKLLMATLAPGWLLGATANVLVSRVFVQETDRVVLGSTGLSMLLLCILTMDAGRYLILCKPDDFMKIIVAMNSTLMVVVSIPFFVLSFCFIHTGEAVVDEDVENALEAGHAREQSRPADQVAPPQSDALRRETGPPLQRSASEPALTVFSL</sequence>
<feature type="transmembrane region" description="Helical" evidence="2">
    <location>
        <begin position="94"/>
        <end position="114"/>
    </location>
</feature>
<protein>
    <submittedName>
        <fullName evidence="3">Uncharacterized protein</fullName>
    </submittedName>
</protein>
<evidence type="ECO:0000256" key="1">
    <source>
        <dbReference type="SAM" id="MobiDB-lite"/>
    </source>
</evidence>
<accession>A0A812PMR7</accession>
<keyword evidence="2" id="KW-1133">Transmembrane helix</keyword>
<dbReference type="Proteomes" id="UP000604046">
    <property type="component" value="Unassembled WGS sequence"/>
</dbReference>
<gene>
    <name evidence="3" type="ORF">SNAT2548_LOCUS18373</name>
</gene>
<dbReference type="OrthoDB" id="411602at2759"/>
<feature type="transmembrane region" description="Helical" evidence="2">
    <location>
        <begin position="152"/>
        <end position="176"/>
    </location>
</feature>